<gene>
    <name evidence="1" type="ORF">IQ31_01160</name>
</gene>
<comment type="caution">
    <text evidence="1">The sequence shown here is derived from an EMBL/GenBank/DDBJ whole genome shotgun (WGS) entry which is preliminary data.</text>
</comment>
<name>A0A562MSX9_9SPHI</name>
<organism evidence="1 2">
    <name type="scientific">Sphingobacterium siyangense</name>
    <dbReference type="NCBI Taxonomy" id="459529"/>
    <lineage>
        <taxon>Bacteria</taxon>
        <taxon>Pseudomonadati</taxon>
        <taxon>Bacteroidota</taxon>
        <taxon>Sphingobacteriia</taxon>
        <taxon>Sphingobacteriales</taxon>
        <taxon>Sphingobacteriaceae</taxon>
        <taxon>Sphingobacterium</taxon>
    </lineage>
</organism>
<protein>
    <submittedName>
        <fullName evidence="1">Uncharacterized protein</fullName>
    </submittedName>
</protein>
<proteinExistence type="predicted"/>
<evidence type="ECO:0000313" key="1">
    <source>
        <dbReference type="EMBL" id="TWI22959.1"/>
    </source>
</evidence>
<dbReference type="Proteomes" id="UP000315908">
    <property type="component" value="Unassembled WGS sequence"/>
</dbReference>
<reference evidence="1 2" key="1">
    <citation type="journal article" date="2015" name="Stand. Genomic Sci.">
        <title>Genomic Encyclopedia of Bacterial and Archaeal Type Strains, Phase III: the genomes of soil and plant-associated and newly described type strains.</title>
        <authorList>
            <person name="Whitman W.B."/>
            <person name="Woyke T."/>
            <person name="Klenk H.P."/>
            <person name="Zhou Y."/>
            <person name="Lilburn T.G."/>
            <person name="Beck B.J."/>
            <person name="De Vos P."/>
            <person name="Vandamme P."/>
            <person name="Eisen J.A."/>
            <person name="Garrity G."/>
            <person name="Hugenholtz P."/>
            <person name="Kyrpides N.C."/>
        </authorList>
    </citation>
    <scope>NUCLEOTIDE SEQUENCE [LARGE SCALE GENOMIC DNA]</scope>
    <source>
        <strain evidence="1 2">CGMCC 1.6855</strain>
    </source>
</reference>
<dbReference type="GeneID" id="88830455"/>
<dbReference type="OrthoDB" id="1260000at2"/>
<accession>A0A562MSX9</accession>
<dbReference type="EMBL" id="VLKR01000004">
    <property type="protein sequence ID" value="TWI22959.1"/>
    <property type="molecule type" value="Genomic_DNA"/>
</dbReference>
<dbReference type="RefSeq" id="WP_145327384.1">
    <property type="nucleotide sequence ID" value="NZ_CP080574.1"/>
</dbReference>
<dbReference type="AlphaFoldDB" id="A0A562MSX9"/>
<evidence type="ECO:0000313" key="2">
    <source>
        <dbReference type="Proteomes" id="UP000315908"/>
    </source>
</evidence>
<sequence length="111" mass="12827">MYTYGLQKKYDDGNFSGIHTNIALTWHAANKVVTLVSKGMPDVLFDREVDNSVALSTELTEAEIQKVFTHYLALIDRAKVRFFVMSKNFDELLNRKENRSEIKLPGQLWNM</sequence>